<organism evidence="1 2">
    <name type="scientific">Polarella glacialis</name>
    <name type="common">Dinoflagellate</name>
    <dbReference type="NCBI Taxonomy" id="89957"/>
    <lineage>
        <taxon>Eukaryota</taxon>
        <taxon>Sar</taxon>
        <taxon>Alveolata</taxon>
        <taxon>Dinophyceae</taxon>
        <taxon>Suessiales</taxon>
        <taxon>Suessiaceae</taxon>
        <taxon>Polarella</taxon>
    </lineage>
</organism>
<dbReference type="AlphaFoldDB" id="A0A813HE11"/>
<gene>
    <name evidence="1" type="ORF">PGLA1383_LOCUS51672</name>
</gene>
<keyword evidence="2" id="KW-1185">Reference proteome</keyword>
<proteinExistence type="predicted"/>
<sequence length="358" mass="38102">MRFHRWLCPLSLPGVPGGVVGKAAWNHATAEAGVLLPGQRRLRPSSFPDPAPVAAVGADLGLTLAESASRGLGVASSLATCGTGIPVLARARRHAGSLSSAAARASIIRPARASGGREDAHLGGAGEMTPTDDFVEEFCKDHVLAALGPCYEVFTAFAQSSDELQHISEHWAAKALVGEDFMLRMERAGLPCRYPHSSHVYHTLASKSWTAHLSALPAFRVPPTCRISAALSSPRLAAGVLMVSEWAAAEYLEGESRDQIIFHCFAGRHADLDLAESRCRCLVEVWRGFLLADCAEFPPYVRFDFLVVPPVPGSHGGPEVWTREITELGGQMCGWVGGHQKVIAALLDEAEGLLCAAA</sequence>
<name>A0A813HE11_POLGL</name>
<protein>
    <submittedName>
        <fullName evidence="1">Uncharacterized protein</fullName>
    </submittedName>
</protein>
<evidence type="ECO:0000313" key="1">
    <source>
        <dbReference type="EMBL" id="CAE8636169.1"/>
    </source>
</evidence>
<accession>A0A813HE11</accession>
<reference evidence="1" key="1">
    <citation type="submission" date="2021-02" db="EMBL/GenBank/DDBJ databases">
        <authorList>
            <person name="Dougan E. K."/>
            <person name="Rhodes N."/>
            <person name="Thang M."/>
            <person name="Chan C."/>
        </authorList>
    </citation>
    <scope>NUCLEOTIDE SEQUENCE</scope>
</reference>
<comment type="caution">
    <text evidence="1">The sequence shown here is derived from an EMBL/GenBank/DDBJ whole genome shotgun (WGS) entry which is preliminary data.</text>
</comment>
<dbReference type="EMBL" id="CAJNNV010031422">
    <property type="protein sequence ID" value="CAE8636169.1"/>
    <property type="molecule type" value="Genomic_DNA"/>
</dbReference>
<dbReference type="Proteomes" id="UP000654075">
    <property type="component" value="Unassembled WGS sequence"/>
</dbReference>
<evidence type="ECO:0000313" key="2">
    <source>
        <dbReference type="Proteomes" id="UP000654075"/>
    </source>
</evidence>